<dbReference type="PANTHER" id="PTHR32057">
    <property type="entry name" value="PROTEIN ADENYLYLTRANSFERASE SELO, MITOCHONDRIAL"/>
    <property type="match status" value="1"/>
</dbReference>
<protein>
    <recommendedName>
        <fullName evidence="9">Selenoprotein O</fullName>
    </recommendedName>
</protein>
<dbReference type="GO" id="GO:0005524">
    <property type="term" value="F:ATP binding"/>
    <property type="evidence" value="ECO:0007669"/>
    <property type="project" value="UniProtKB-KW"/>
</dbReference>
<proteinExistence type="inferred from homology"/>
<evidence type="ECO:0000313" key="12">
    <source>
        <dbReference type="Proteomes" id="UP000247498"/>
    </source>
</evidence>
<dbReference type="GO" id="GO:0046872">
    <property type="term" value="F:metal ion binding"/>
    <property type="evidence" value="ECO:0007669"/>
    <property type="project" value="UniProtKB-KW"/>
</dbReference>
<keyword evidence="3" id="KW-0808">Transferase</keyword>
<evidence type="ECO:0000256" key="4">
    <source>
        <dbReference type="ARBA" id="ARBA00022695"/>
    </source>
</evidence>
<evidence type="ECO:0000256" key="5">
    <source>
        <dbReference type="ARBA" id="ARBA00022723"/>
    </source>
</evidence>
<evidence type="ECO:0000256" key="9">
    <source>
        <dbReference type="ARBA" id="ARBA00031547"/>
    </source>
</evidence>
<gene>
    <name evidence="11" type="ORF">Rsub_07752</name>
</gene>
<comment type="similarity">
    <text evidence="2">Belongs to the SELO family.</text>
</comment>
<dbReference type="PANTHER" id="PTHR32057:SF14">
    <property type="entry name" value="PROTEIN ADENYLYLTRANSFERASE SELO, MITOCHONDRIAL"/>
    <property type="match status" value="1"/>
</dbReference>
<dbReference type="AlphaFoldDB" id="A0A2V0P623"/>
<evidence type="ECO:0000313" key="11">
    <source>
        <dbReference type="EMBL" id="GBF95324.1"/>
    </source>
</evidence>
<dbReference type="NCBIfam" id="NF000658">
    <property type="entry name" value="PRK00029.1"/>
    <property type="match status" value="1"/>
</dbReference>
<evidence type="ECO:0000256" key="10">
    <source>
        <dbReference type="SAM" id="MobiDB-lite"/>
    </source>
</evidence>
<dbReference type="OrthoDB" id="10254721at2759"/>
<dbReference type="InterPro" id="IPR003846">
    <property type="entry name" value="SelO"/>
</dbReference>
<evidence type="ECO:0000256" key="8">
    <source>
        <dbReference type="ARBA" id="ARBA00022842"/>
    </source>
</evidence>
<dbReference type="HAMAP" id="MF_00692">
    <property type="entry name" value="SelO"/>
    <property type="match status" value="1"/>
</dbReference>
<comment type="cofactor">
    <cofactor evidence="1">
        <name>Mg(2+)</name>
        <dbReference type="ChEBI" id="CHEBI:18420"/>
    </cofactor>
</comment>
<comment type="caution">
    <text evidence="11">The sequence shown here is derived from an EMBL/GenBank/DDBJ whole genome shotgun (WGS) entry which is preliminary data.</text>
</comment>
<dbReference type="Pfam" id="PF02696">
    <property type="entry name" value="SelO"/>
    <property type="match status" value="1"/>
</dbReference>
<sequence>MARGMTTIAAAAADVKTSQRTLESLNFDNTFVRELPADPERGNALRQVSCALYSRVSPTPAAGEPRTLAYSRQVCELLDLDPTECERPEFALVMAGAAPLPGSDPYAARYYGFQFGQWAGQLGDGRAITLGEVVNSKGGRWELQLKGAGRTPYSRRADGRAVLRSSLREYVASEAMAALGVPTTRALSLVSTGDSVMRDMFYNGDAKYEPGAVVCRVAPSFVRFGTFHGPGNGEEMESLLVRRAADYVIHNHYPEIEAEHAGDAKYLAWFREITLRTARLAAAWQSVGFVHGVLNTDNMSILGLTIDFGPFGWLDKFDPYWSPNLTDIQSGRRYCYRNQPEVCQWNCAQLANSLLAAGLVEKEEAEEALGEYAAVLLRDYNARMAAKMGLREYDKTLALELLKLMYETEADFTNTFRALASIPASDDADAQQPGAGGLPAALAAAIPAEKLTEELAAAWRAWLGAWRAKLRAEGEPDAERWGAMRRASPKFVPRQHLLQGAIEAAERGELGELEALLDVLSTPYDDRPDADPKYTAPPPKELDNKPGVCLLSCSS</sequence>
<keyword evidence="7" id="KW-0067">ATP-binding</keyword>
<keyword evidence="4" id="KW-0548">Nucleotidyltransferase</keyword>
<evidence type="ECO:0000256" key="6">
    <source>
        <dbReference type="ARBA" id="ARBA00022741"/>
    </source>
</evidence>
<keyword evidence="5" id="KW-0479">Metal-binding</keyword>
<evidence type="ECO:0000256" key="7">
    <source>
        <dbReference type="ARBA" id="ARBA00022840"/>
    </source>
</evidence>
<dbReference type="FunCoup" id="A0A2V0P623">
    <property type="interactions" value="1501"/>
</dbReference>
<accession>A0A2V0P623</accession>
<dbReference type="GO" id="GO:0009534">
    <property type="term" value="C:chloroplast thylakoid"/>
    <property type="evidence" value="ECO:0007669"/>
    <property type="project" value="TreeGrafter"/>
</dbReference>
<dbReference type="STRING" id="307507.A0A2V0P623"/>
<evidence type="ECO:0000256" key="2">
    <source>
        <dbReference type="ARBA" id="ARBA00009747"/>
    </source>
</evidence>
<feature type="region of interest" description="Disordered" evidence="10">
    <location>
        <begin position="522"/>
        <end position="547"/>
    </location>
</feature>
<keyword evidence="12" id="KW-1185">Reference proteome</keyword>
<evidence type="ECO:0000256" key="3">
    <source>
        <dbReference type="ARBA" id="ARBA00022679"/>
    </source>
</evidence>
<keyword evidence="6" id="KW-0547">Nucleotide-binding</keyword>
<reference evidence="11 12" key="1">
    <citation type="journal article" date="2018" name="Sci. Rep.">
        <title>Raphidocelis subcapitata (=Pseudokirchneriella subcapitata) provides an insight into genome evolution and environmental adaptations in the Sphaeropleales.</title>
        <authorList>
            <person name="Suzuki S."/>
            <person name="Yamaguchi H."/>
            <person name="Nakajima N."/>
            <person name="Kawachi M."/>
        </authorList>
    </citation>
    <scope>NUCLEOTIDE SEQUENCE [LARGE SCALE GENOMIC DNA]</scope>
    <source>
        <strain evidence="11 12">NIES-35</strain>
    </source>
</reference>
<evidence type="ECO:0000256" key="1">
    <source>
        <dbReference type="ARBA" id="ARBA00001946"/>
    </source>
</evidence>
<dbReference type="InParanoid" id="A0A2V0P623"/>
<organism evidence="11 12">
    <name type="scientific">Raphidocelis subcapitata</name>
    <dbReference type="NCBI Taxonomy" id="307507"/>
    <lineage>
        <taxon>Eukaryota</taxon>
        <taxon>Viridiplantae</taxon>
        <taxon>Chlorophyta</taxon>
        <taxon>core chlorophytes</taxon>
        <taxon>Chlorophyceae</taxon>
        <taxon>CS clade</taxon>
        <taxon>Sphaeropleales</taxon>
        <taxon>Selenastraceae</taxon>
        <taxon>Raphidocelis</taxon>
    </lineage>
</organism>
<keyword evidence="8" id="KW-0460">Magnesium</keyword>
<name>A0A2V0P623_9CHLO</name>
<dbReference type="Proteomes" id="UP000247498">
    <property type="component" value="Unassembled WGS sequence"/>
</dbReference>
<dbReference type="GO" id="GO:0070733">
    <property type="term" value="F:AMPylase activity"/>
    <property type="evidence" value="ECO:0007669"/>
    <property type="project" value="TreeGrafter"/>
</dbReference>
<dbReference type="EMBL" id="BDRX01000063">
    <property type="protein sequence ID" value="GBF95324.1"/>
    <property type="molecule type" value="Genomic_DNA"/>
</dbReference>